<accession>A0A9W9D2D0</accession>
<keyword evidence="3" id="KW-1185">Reference proteome</keyword>
<dbReference type="Proteomes" id="UP001140453">
    <property type="component" value="Unassembled WGS sequence"/>
</dbReference>
<proteinExistence type="predicted"/>
<dbReference type="EMBL" id="JAPEVB010000001">
    <property type="protein sequence ID" value="KAJ4397384.1"/>
    <property type="molecule type" value="Genomic_DNA"/>
</dbReference>
<comment type="caution">
    <text evidence="2">The sequence shown here is derived from an EMBL/GenBank/DDBJ whole genome shotgun (WGS) entry which is preliminary data.</text>
</comment>
<dbReference type="SUPFAM" id="SSF53474">
    <property type="entry name" value="alpha/beta-Hydrolases"/>
    <property type="match status" value="1"/>
</dbReference>
<evidence type="ECO:0000259" key="1">
    <source>
        <dbReference type="Pfam" id="PF01738"/>
    </source>
</evidence>
<organism evidence="2 3">
    <name type="scientific">Gnomoniopsis smithogilvyi</name>
    <dbReference type="NCBI Taxonomy" id="1191159"/>
    <lineage>
        <taxon>Eukaryota</taxon>
        <taxon>Fungi</taxon>
        <taxon>Dikarya</taxon>
        <taxon>Ascomycota</taxon>
        <taxon>Pezizomycotina</taxon>
        <taxon>Sordariomycetes</taxon>
        <taxon>Sordariomycetidae</taxon>
        <taxon>Diaporthales</taxon>
        <taxon>Gnomoniaceae</taxon>
        <taxon>Gnomoniopsis</taxon>
    </lineage>
</organism>
<protein>
    <recommendedName>
        <fullName evidence="1">Dienelactone hydrolase domain-containing protein</fullName>
    </recommendedName>
</protein>
<reference evidence="2" key="1">
    <citation type="submission" date="2022-10" db="EMBL/GenBank/DDBJ databases">
        <title>Tapping the CABI collections for fungal endophytes: first genome assemblies for Collariella, Neodidymelliopsis, Ascochyta clinopodiicola, Didymella pomorum, Didymosphaeria variabile, Neocosmospora piperis and Neocucurbitaria cava.</title>
        <authorList>
            <person name="Hill R."/>
        </authorList>
    </citation>
    <scope>NUCLEOTIDE SEQUENCE</scope>
    <source>
        <strain evidence="2">IMI 355082</strain>
    </source>
</reference>
<dbReference type="GO" id="GO:0016787">
    <property type="term" value="F:hydrolase activity"/>
    <property type="evidence" value="ECO:0007669"/>
    <property type="project" value="InterPro"/>
</dbReference>
<dbReference type="InterPro" id="IPR002925">
    <property type="entry name" value="Dienelactn_hydro"/>
</dbReference>
<evidence type="ECO:0000313" key="3">
    <source>
        <dbReference type="Proteomes" id="UP001140453"/>
    </source>
</evidence>
<dbReference type="AlphaFoldDB" id="A0A9W9D2D0"/>
<gene>
    <name evidence="2" type="ORF">N0V93_001610</name>
</gene>
<feature type="domain" description="Dienelactone hydrolase" evidence="1">
    <location>
        <begin position="31"/>
        <end position="241"/>
    </location>
</feature>
<dbReference type="PANTHER" id="PTHR17630:SF55">
    <property type="entry name" value="DIENELACTONE HYDROLASE FAMILY PROTEIN (AFU_ORTHOLOGUE AFUA_1G01900)"/>
    <property type="match status" value="1"/>
</dbReference>
<dbReference type="OrthoDB" id="10019231at2759"/>
<dbReference type="Pfam" id="PF01738">
    <property type="entry name" value="DLH"/>
    <property type="match status" value="1"/>
</dbReference>
<dbReference type="Gene3D" id="3.40.50.1820">
    <property type="entry name" value="alpha/beta hydrolase"/>
    <property type="match status" value="1"/>
</dbReference>
<dbReference type="InterPro" id="IPR029058">
    <property type="entry name" value="AB_hydrolase_fold"/>
</dbReference>
<sequence length="244" mass="27064">MSNCCKEGFKWQGTPIGTETTLAGQKAYVTGTNKDVAILIVHDIFGWTLNNTRLLADHYANEVDATVYLPDFFAGEVVSEDIFEDPQKREAFNVMEFIGRHGKEARWPEIKACAEALRKDYKRTGAIGFCYGGWAVFQLGAKGANLVDAISTAHPSMATKEEIANIGVSVQILAPETDPTLTPELKTYCNETIPTLGVEYDYQFFPGLAHGFATRGDINDAKQKRGLERAKNSAVYWFTQQLHV</sequence>
<evidence type="ECO:0000313" key="2">
    <source>
        <dbReference type="EMBL" id="KAJ4397384.1"/>
    </source>
</evidence>
<name>A0A9W9D2D0_9PEZI</name>
<dbReference type="PANTHER" id="PTHR17630">
    <property type="entry name" value="DIENELACTONE HYDROLASE"/>
    <property type="match status" value="1"/>
</dbReference>